<dbReference type="Pfam" id="PF04434">
    <property type="entry name" value="SWIM"/>
    <property type="match status" value="1"/>
</dbReference>
<evidence type="ECO:0000256" key="1">
    <source>
        <dbReference type="PROSITE-ProRule" id="PRU00325"/>
    </source>
</evidence>
<organism evidence="3 4">
    <name type="scientific">Thalassiosira oceanica</name>
    <name type="common">Marine diatom</name>
    <dbReference type="NCBI Taxonomy" id="159749"/>
    <lineage>
        <taxon>Eukaryota</taxon>
        <taxon>Sar</taxon>
        <taxon>Stramenopiles</taxon>
        <taxon>Ochrophyta</taxon>
        <taxon>Bacillariophyta</taxon>
        <taxon>Coscinodiscophyceae</taxon>
        <taxon>Thalassiosirophycidae</taxon>
        <taxon>Thalassiosirales</taxon>
        <taxon>Thalassiosiraceae</taxon>
        <taxon>Thalassiosira</taxon>
    </lineage>
</organism>
<name>K0RC71_THAOC</name>
<sequence>MDIAAKTIILQSKLKVEELNAMIYRDFSRSDKPWSISPTSKHLLSFAEALLKAVRERTCLYTARRVDKRIFEVSFTPQQATHAPASTAESSQSKACSVQLKSDEIDKQVTAGDLATTKPRLLVEYADSDDAKVAPLPLFERKRIVTVADDGTLSCECCKFEFSSLPCEHLESVCHLVPERTQSLYHRLACQDISGPNLRCEIPDSLRIDEPSPKKTALDRLKNYSKDDVDLNQFDGLLAKTFKSSSTQLTEDEECDMFTELTESLCTMSTDHANDVFSSSLEDADLPTSAS</sequence>
<keyword evidence="1" id="KW-0862">Zinc</keyword>
<evidence type="ECO:0000313" key="4">
    <source>
        <dbReference type="Proteomes" id="UP000266841"/>
    </source>
</evidence>
<keyword evidence="4" id="KW-1185">Reference proteome</keyword>
<comment type="caution">
    <text evidence="3">The sequence shown here is derived from an EMBL/GenBank/DDBJ whole genome shotgun (WGS) entry which is preliminary data.</text>
</comment>
<dbReference type="Proteomes" id="UP000266841">
    <property type="component" value="Unassembled WGS sequence"/>
</dbReference>
<feature type="non-terminal residue" evidence="3">
    <location>
        <position position="291"/>
    </location>
</feature>
<evidence type="ECO:0000259" key="2">
    <source>
        <dbReference type="PROSITE" id="PS50966"/>
    </source>
</evidence>
<dbReference type="GO" id="GO:0008270">
    <property type="term" value="F:zinc ion binding"/>
    <property type="evidence" value="ECO:0007669"/>
    <property type="project" value="UniProtKB-KW"/>
</dbReference>
<feature type="domain" description="SWIM-type" evidence="2">
    <location>
        <begin position="143"/>
        <end position="178"/>
    </location>
</feature>
<dbReference type="EMBL" id="AGNL01044371">
    <property type="protein sequence ID" value="EJK49879.1"/>
    <property type="molecule type" value="Genomic_DNA"/>
</dbReference>
<reference evidence="3 4" key="1">
    <citation type="journal article" date="2012" name="Genome Biol.">
        <title>Genome and low-iron response of an oceanic diatom adapted to chronic iron limitation.</title>
        <authorList>
            <person name="Lommer M."/>
            <person name="Specht M."/>
            <person name="Roy A.S."/>
            <person name="Kraemer L."/>
            <person name="Andreson R."/>
            <person name="Gutowska M.A."/>
            <person name="Wolf J."/>
            <person name="Bergner S.V."/>
            <person name="Schilhabel M.B."/>
            <person name="Klostermeier U.C."/>
            <person name="Beiko R.G."/>
            <person name="Rosenstiel P."/>
            <person name="Hippler M."/>
            <person name="Laroche J."/>
        </authorList>
    </citation>
    <scope>NUCLEOTIDE SEQUENCE [LARGE SCALE GENOMIC DNA]</scope>
    <source>
        <strain evidence="3 4">CCMP1005</strain>
    </source>
</reference>
<keyword evidence="1" id="KW-0863">Zinc-finger</keyword>
<evidence type="ECO:0000313" key="3">
    <source>
        <dbReference type="EMBL" id="EJK49879.1"/>
    </source>
</evidence>
<proteinExistence type="predicted"/>
<keyword evidence="1" id="KW-0479">Metal-binding</keyword>
<dbReference type="PROSITE" id="PS50966">
    <property type="entry name" value="ZF_SWIM"/>
    <property type="match status" value="1"/>
</dbReference>
<dbReference type="InterPro" id="IPR007527">
    <property type="entry name" value="Znf_SWIM"/>
</dbReference>
<dbReference type="AlphaFoldDB" id="K0RC71"/>
<gene>
    <name evidence="3" type="ORF">THAOC_31199</name>
</gene>
<accession>K0RC71</accession>
<protein>
    <recommendedName>
        <fullName evidence="2">SWIM-type domain-containing protein</fullName>
    </recommendedName>
</protein>